<evidence type="ECO:0000313" key="3">
    <source>
        <dbReference type="Proteomes" id="UP001374584"/>
    </source>
</evidence>
<dbReference type="Proteomes" id="UP001374584">
    <property type="component" value="Unassembled WGS sequence"/>
</dbReference>
<evidence type="ECO:0000256" key="1">
    <source>
        <dbReference type="SAM" id="Phobius"/>
    </source>
</evidence>
<keyword evidence="3" id="KW-1185">Reference proteome</keyword>
<organism evidence="2 3">
    <name type="scientific">Phaseolus coccineus</name>
    <name type="common">Scarlet runner bean</name>
    <name type="synonym">Phaseolus multiflorus</name>
    <dbReference type="NCBI Taxonomy" id="3886"/>
    <lineage>
        <taxon>Eukaryota</taxon>
        <taxon>Viridiplantae</taxon>
        <taxon>Streptophyta</taxon>
        <taxon>Embryophyta</taxon>
        <taxon>Tracheophyta</taxon>
        <taxon>Spermatophyta</taxon>
        <taxon>Magnoliopsida</taxon>
        <taxon>eudicotyledons</taxon>
        <taxon>Gunneridae</taxon>
        <taxon>Pentapetalae</taxon>
        <taxon>rosids</taxon>
        <taxon>fabids</taxon>
        <taxon>Fabales</taxon>
        <taxon>Fabaceae</taxon>
        <taxon>Papilionoideae</taxon>
        <taxon>50 kb inversion clade</taxon>
        <taxon>NPAAA clade</taxon>
        <taxon>indigoferoid/millettioid clade</taxon>
        <taxon>Phaseoleae</taxon>
        <taxon>Phaseolus</taxon>
    </lineage>
</organism>
<gene>
    <name evidence="2" type="ORF">VNO80_33875</name>
</gene>
<dbReference type="AlphaFoldDB" id="A0AAN9KY77"/>
<protein>
    <submittedName>
        <fullName evidence="2">Uncharacterized protein</fullName>
    </submittedName>
</protein>
<keyword evidence="1" id="KW-0812">Transmembrane</keyword>
<reference evidence="2 3" key="1">
    <citation type="submission" date="2024-01" db="EMBL/GenBank/DDBJ databases">
        <title>The genomes of 5 underutilized Papilionoideae crops provide insights into root nodulation and disease resistanc.</title>
        <authorList>
            <person name="Jiang F."/>
        </authorList>
    </citation>
    <scope>NUCLEOTIDE SEQUENCE [LARGE SCALE GENOMIC DNA]</scope>
    <source>
        <strain evidence="2">JINMINGXINNONG_FW02</strain>
        <tissue evidence="2">Leaves</tissue>
    </source>
</reference>
<proteinExistence type="predicted"/>
<dbReference type="EMBL" id="JAYMYR010000104">
    <property type="protein sequence ID" value="KAK7325829.1"/>
    <property type="molecule type" value="Genomic_DNA"/>
</dbReference>
<accession>A0AAN9KY77</accession>
<comment type="caution">
    <text evidence="2">The sequence shown here is derived from an EMBL/GenBank/DDBJ whole genome shotgun (WGS) entry which is preliminary data.</text>
</comment>
<name>A0AAN9KY77_PHACN</name>
<keyword evidence="1" id="KW-0472">Membrane</keyword>
<sequence length="108" mass="12096">MGVEPNSAKTPNKNKMETGIPVSFTYLSSLMKFLFLAFSLLGLEDWELAITRIGPLVIVKAKSQLSNLKPKPSKEREDEPMILYDSTRKGNWVLPALKVPSLWTAFKG</sequence>
<keyword evidence="1" id="KW-1133">Transmembrane helix</keyword>
<feature type="transmembrane region" description="Helical" evidence="1">
    <location>
        <begin position="20"/>
        <end position="43"/>
    </location>
</feature>
<evidence type="ECO:0000313" key="2">
    <source>
        <dbReference type="EMBL" id="KAK7325829.1"/>
    </source>
</evidence>